<organism evidence="2 3">
    <name type="scientific">Bordetella genomosp. 9</name>
    <dbReference type="NCBI Taxonomy" id="1416803"/>
    <lineage>
        <taxon>Bacteria</taxon>
        <taxon>Pseudomonadati</taxon>
        <taxon>Pseudomonadota</taxon>
        <taxon>Betaproteobacteria</taxon>
        <taxon>Burkholderiales</taxon>
        <taxon>Alcaligenaceae</taxon>
        <taxon>Bordetella</taxon>
    </lineage>
</organism>
<feature type="compositionally biased region" description="Low complexity" evidence="1">
    <location>
        <begin position="84"/>
        <end position="97"/>
    </location>
</feature>
<dbReference type="Proteomes" id="UP000216857">
    <property type="component" value="Unassembled WGS sequence"/>
</dbReference>
<evidence type="ECO:0008006" key="4">
    <source>
        <dbReference type="Google" id="ProtNLM"/>
    </source>
</evidence>
<keyword evidence="3" id="KW-1185">Reference proteome</keyword>
<evidence type="ECO:0000313" key="2">
    <source>
        <dbReference type="EMBL" id="OZI20232.1"/>
    </source>
</evidence>
<sequence length="228" mass="23924">MTLTVRTPCTAFAGHRRLAAGPLADVALAVKAALEEQVPQHANVLTFDDTTGQVIDIDTRGSRDDVQARLARAQAAMEAAAGAARPAAGATGAEADGTGAGVDMPGVAGRPGPAAGTSTRGRGRPRLGVIAREVTLLPRHWEWLNAQPGGASVALRKLVESGMRDHGLRERDRREAAYRFMSAMAGDMAGFEEATRALFAGDAPAMTRCMASWPDDVRAHALRLAYGE</sequence>
<reference evidence="2" key="1">
    <citation type="submission" date="2017-05" db="EMBL/GenBank/DDBJ databases">
        <title>Complete and WGS of Bordetella genogroups.</title>
        <authorList>
            <person name="Spilker T."/>
            <person name="Lipuma J."/>
        </authorList>
    </citation>
    <scope>NUCLEOTIDE SEQUENCE</scope>
    <source>
        <strain evidence="2">AU21707</strain>
    </source>
</reference>
<proteinExistence type="predicted"/>
<dbReference type="OrthoDB" id="282960at2"/>
<evidence type="ECO:0000313" key="3">
    <source>
        <dbReference type="Proteomes" id="UP000216857"/>
    </source>
</evidence>
<gene>
    <name evidence="2" type="ORF">CAL26_22095</name>
</gene>
<dbReference type="AlphaFoldDB" id="A0A261R6F2"/>
<name>A0A261R6F2_9BORD</name>
<evidence type="ECO:0000256" key="1">
    <source>
        <dbReference type="SAM" id="MobiDB-lite"/>
    </source>
</evidence>
<dbReference type="InterPro" id="IPR018715">
    <property type="entry name" value="DUF2239"/>
</dbReference>
<feature type="region of interest" description="Disordered" evidence="1">
    <location>
        <begin position="84"/>
        <end position="124"/>
    </location>
</feature>
<dbReference type="Pfam" id="PF09998">
    <property type="entry name" value="DUF2239"/>
    <property type="match status" value="1"/>
</dbReference>
<feature type="compositionally biased region" description="Low complexity" evidence="1">
    <location>
        <begin position="105"/>
        <end position="116"/>
    </location>
</feature>
<dbReference type="RefSeq" id="WP_094848834.1">
    <property type="nucleotide sequence ID" value="NZ_NEVJ01000003.1"/>
</dbReference>
<accession>A0A261R6F2</accession>
<comment type="caution">
    <text evidence="2">The sequence shown here is derived from an EMBL/GenBank/DDBJ whole genome shotgun (WGS) entry which is preliminary data.</text>
</comment>
<dbReference type="EMBL" id="NEVJ01000003">
    <property type="protein sequence ID" value="OZI20232.1"/>
    <property type="molecule type" value="Genomic_DNA"/>
</dbReference>
<protein>
    <recommendedName>
        <fullName evidence="4">DUF2239 domain-containing protein</fullName>
    </recommendedName>
</protein>